<keyword evidence="2" id="KW-1185">Reference proteome</keyword>
<accession>S8FFK6</accession>
<dbReference type="EMBL" id="KE504151">
    <property type="protein sequence ID" value="EPT00196.1"/>
    <property type="molecule type" value="Genomic_DNA"/>
</dbReference>
<dbReference type="InParanoid" id="S8FFK6"/>
<evidence type="ECO:0000313" key="1">
    <source>
        <dbReference type="EMBL" id="EPT00196.1"/>
    </source>
</evidence>
<gene>
    <name evidence="1" type="ORF">FOMPIDRAFT_1123119</name>
</gene>
<feature type="non-terminal residue" evidence="1">
    <location>
        <position position="1"/>
    </location>
</feature>
<dbReference type="HOGENOM" id="CLU_003703_3_3_1"/>
<proteinExistence type="predicted"/>
<evidence type="ECO:0000313" key="2">
    <source>
        <dbReference type="Proteomes" id="UP000015241"/>
    </source>
</evidence>
<dbReference type="AlphaFoldDB" id="S8FFK6"/>
<dbReference type="STRING" id="743788.S8FFK6"/>
<protein>
    <submittedName>
        <fullName evidence="1">Uncharacterized protein</fullName>
    </submittedName>
</protein>
<sequence length="252" mass="29648">EDGDEEIVAERQLLRFPSQFAHEDRTRRLHGLCDMELSLRRGQANDSLHKLTELISTKSWMFRVSIRPSRTQSKKTRAWGPMHRLEQRIQLSAATYRASRAAMLLLDMTPTDRSTYKKLEAEDLKASTAIADPNSAGERHRNLSWIWRLDVHTGEEPSQDLIEVKRVNWYCSRCKMQRAIEEEAILKRELDSVRRYFRYQEELWEEYALQQDGVLWRGYPEFCRQRAVFYGNLHAHAASAYAAMYVHGEPQM</sequence>
<dbReference type="Proteomes" id="UP000015241">
    <property type="component" value="Unassembled WGS sequence"/>
</dbReference>
<organism evidence="1 2">
    <name type="scientific">Fomitopsis schrenkii</name>
    <name type="common">Brown rot fungus</name>
    <dbReference type="NCBI Taxonomy" id="2126942"/>
    <lineage>
        <taxon>Eukaryota</taxon>
        <taxon>Fungi</taxon>
        <taxon>Dikarya</taxon>
        <taxon>Basidiomycota</taxon>
        <taxon>Agaricomycotina</taxon>
        <taxon>Agaricomycetes</taxon>
        <taxon>Polyporales</taxon>
        <taxon>Fomitopsis</taxon>
    </lineage>
</organism>
<name>S8FFK6_FOMSC</name>
<reference evidence="1 2" key="1">
    <citation type="journal article" date="2012" name="Science">
        <title>The Paleozoic origin of enzymatic lignin decomposition reconstructed from 31 fungal genomes.</title>
        <authorList>
            <person name="Floudas D."/>
            <person name="Binder M."/>
            <person name="Riley R."/>
            <person name="Barry K."/>
            <person name="Blanchette R.A."/>
            <person name="Henrissat B."/>
            <person name="Martinez A.T."/>
            <person name="Otillar R."/>
            <person name="Spatafora J.W."/>
            <person name="Yadav J.S."/>
            <person name="Aerts A."/>
            <person name="Benoit I."/>
            <person name="Boyd A."/>
            <person name="Carlson A."/>
            <person name="Copeland A."/>
            <person name="Coutinho P.M."/>
            <person name="de Vries R.P."/>
            <person name="Ferreira P."/>
            <person name="Findley K."/>
            <person name="Foster B."/>
            <person name="Gaskell J."/>
            <person name="Glotzer D."/>
            <person name="Gorecki P."/>
            <person name="Heitman J."/>
            <person name="Hesse C."/>
            <person name="Hori C."/>
            <person name="Igarashi K."/>
            <person name="Jurgens J.A."/>
            <person name="Kallen N."/>
            <person name="Kersten P."/>
            <person name="Kohler A."/>
            <person name="Kuees U."/>
            <person name="Kumar T.K.A."/>
            <person name="Kuo A."/>
            <person name="LaButti K."/>
            <person name="Larrondo L.F."/>
            <person name="Lindquist E."/>
            <person name="Ling A."/>
            <person name="Lombard V."/>
            <person name="Lucas S."/>
            <person name="Lundell T."/>
            <person name="Martin R."/>
            <person name="McLaughlin D.J."/>
            <person name="Morgenstern I."/>
            <person name="Morin E."/>
            <person name="Murat C."/>
            <person name="Nagy L.G."/>
            <person name="Nolan M."/>
            <person name="Ohm R.A."/>
            <person name="Patyshakuliyeva A."/>
            <person name="Rokas A."/>
            <person name="Ruiz-Duenas F.J."/>
            <person name="Sabat G."/>
            <person name="Salamov A."/>
            <person name="Samejima M."/>
            <person name="Schmutz J."/>
            <person name="Slot J.C."/>
            <person name="St John F."/>
            <person name="Stenlid J."/>
            <person name="Sun H."/>
            <person name="Sun S."/>
            <person name="Syed K."/>
            <person name="Tsang A."/>
            <person name="Wiebenga A."/>
            <person name="Young D."/>
            <person name="Pisabarro A."/>
            <person name="Eastwood D.C."/>
            <person name="Martin F."/>
            <person name="Cullen D."/>
            <person name="Grigoriev I.V."/>
            <person name="Hibbett D.S."/>
        </authorList>
    </citation>
    <scope>NUCLEOTIDE SEQUENCE</scope>
    <source>
        <strain evidence="2">FP-58527</strain>
    </source>
</reference>
<dbReference type="OrthoDB" id="2800620at2759"/>